<evidence type="ECO:0000256" key="1">
    <source>
        <dbReference type="SAM" id="MobiDB-lite"/>
    </source>
</evidence>
<comment type="caution">
    <text evidence="3">The sequence shown here is derived from an EMBL/GenBank/DDBJ whole genome shotgun (WGS) entry which is preliminary data.</text>
</comment>
<keyword evidence="2" id="KW-1133">Transmembrane helix</keyword>
<evidence type="ECO:0000256" key="2">
    <source>
        <dbReference type="SAM" id="Phobius"/>
    </source>
</evidence>
<keyword evidence="2" id="KW-0812">Transmembrane</keyword>
<evidence type="ECO:0000313" key="4">
    <source>
        <dbReference type="Proteomes" id="UP000033121"/>
    </source>
</evidence>
<evidence type="ECO:0000313" key="3">
    <source>
        <dbReference type="EMBL" id="GAO43817.1"/>
    </source>
</evidence>
<feature type="region of interest" description="Disordered" evidence="1">
    <location>
        <begin position="182"/>
        <end position="202"/>
    </location>
</feature>
<dbReference type="STRING" id="1220578.FPE01S_02_09230"/>
<feature type="transmembrane region" description="Helical" evidence="2">
    <location>
        <begin position="21"/>
        <end position="40"/>
    </location>
</feature>
<organism evidence="3 4">
    <name type="scientific">Flavihumibacter petaseus NBRC 106054</name>
    <dbReference type="NCBI Taxonomy" id="1220578"/>
    <lineage>
        <taxon>Bacteria</taxon>
        <taxon>Pseudomonadati</taxon>
        <taxon>Bacteroidota</taxon>
        <taxon>Chitinophagia</taxon>
        <taxon>Chitinophagales</taxon>
        <taxon>Chitinophagaceae</taxon>
        <taxon>Flavihumibacter</taxon>
    </lineage>
</organism>
<dbReference type="Proteomes" id="UP000033121">
    <property type="component" value="Unassembled WGS sequence"/>
</dbReference>
<protein>
    <submittedName>
        <fullName evidence="3">Uncharacterized protein</fullName>
    </submittedName>
</protein>
<keyword evidence="2" id="KW-0472">Membrane</keyword>
<name>A0A0E9N1B1_9BACT</name>
<gene>
    <name evidence="3" type="ORF">FPE01S_02_09230</name>
</gene>
<keyword evidence="4" id="KW-1185">Reference proteome</keyword>
<reference evidence="3 4" key="1">
    <citation type="submission" date="2015-04" db="EMBL/GenBank/DDBJ databases">
        <title>Whole genome shotgun sequence of Flavihumibacter petaseus NBRC 106054.</title>
        <authorList>
            <person name="Miyazawa S."/>
            <person name="Hosoyama A."/>
            <person name="Hashimoto M."/>
            <person name="Noguchi M."/>
            <person name="Tsuchikane K."/>
            <person name="Ohji S."/>
            <person name="Yamazoe A."/>
            <person name="Ichikawa N."/>
            <person name="Kimura A."/>
            <person name="Fujita N."/>
        </authorList>
    </citation>
    <scope>NUCLEOTIDE SEQUENCE [LARGE SCALE GENOMIC DNA]</scope>
    <source>
        <strain evidence="3 4">NBRC 106054</strain>
    </source>
</reference>
<sequence>MFYWIISAKDIDFVENDFNKVFLQFMFYILSVCLLTLYVTKRAKEYIQDRNWDIDYYSLRNTNYWYHILSARYLNGRGVQGSLGETDIIVVDVLTDKQVLYTGILLDFNYSPQKDELENIILGTVLKRNWAKSADDDRIDKDEHSTGKPSKIPGDVFVIPAKQILNLNIHYLKLGSEISVGPSSTLTKQEGPKISQGPLAKG</sequence>
<dbReference type="AlphaFoldDB" id="A0A0E9N1B1"/>
<accession>A0A0E9N1B1</accession>
<dbReference type="EMBL" id="BBWV01000002">
    <property type="protein sequence ID" value="GAO43817.1"/>
    <property type="molecule type" value="Genomic_DNA"/>
</dbReference>
<proteinExistence type="predicted"/>